<sequence length="179" mass="20697">MDLTSGLYFLIWWLAGTISHNHIRIRTMHSLLTCVNYNRSTSKCLDIIFSCIKPRTHSSHNRYLTHIFQRHVPSSNEGVTTQPPSGYFPPDSPTWQWLVFLIFGVASFLLMAGMAIWYCVLRATKTRVTPDDSHGQEKLEEGSTTSLDSKRDGVPPRNYAYNRRDSRKLTIRKWYSLVD</sequence>
<evidence type="ECO:0000313" key="4">
    <source>
        <dbReference type="EMBL" id="ELU08689.1"/>
    </source>
</evidence>
<evidence type="ECO:0000256" key="2">
    <source>
        <dbReference type="SAM" id="Phobius"/>
    </source>
</evidence>
<dbReference type="EMBL" id="AMQN01021579">
    <property type="status" value="NOT_ANNOTATED_CDS"/>
    <property type="molecule type" value="Genomic_DNA"/>
</dbReference>
<dbReference type="Proteomes" id="UP000014760">
    <property type="component" value="Unassembled WGS sequence"/>
</dbReference>
<dbReference type="EMBL" id="KB298842">
    <property type="protein sequence ID" value="ELU08689.1"/>
    <property type="molecule type" value="Genomic_DNA"/>
</dbReference>
<reference evidence="6" key="1">
    <citation type="submission" date="2012-12" db="EMBL/GenBank/DDBJ databases">
        <authorList>
            <person name="Hellsten U."/>
            <person name="Grimwood J."/>
            <person name="Chapman J.A."/>
            <person name="Shapiro H."/>
            <person name="Aerts A."/>
            <person name="Otillar R.P."/>
            <person name="Terry A.Y."/>
            <person name="Boore J.L."/>
            <person name="Simakov O."/>
            <person name="Marletaz F."/>
            <person name="Cho S.-J."/>
            <person name="Edsinger-Gonzales E."/>
            <person name="Havlak P."/>
            <person name="Kuo D.-H."/>
            <person name="Larsson T."/>
            <person name="Lv J."/>
            <person name="Arendt D."/>
            <person name="Savage R."/>
            <person name="Osoegawa K."/>
            <person name="de Jong P."/>
            <person name="Lindberg D.R."/>
            <person name="Seaver E.C."/>
            <person name="Weisblat D.A."/>
            <person name="Putnam N.H."/>
            <person name="Grigoriev I.V."/>
            <person name="Rokhsar D.S."/>
        </authorList>
    </citation>
    <scope>NUCLEOTIDE SEQUENCE</scope>
    <source>
        <strain evidence="6">I ESC-2004</strain>
    </source>
</reference>
<reference evidence="4 6" key="2">
    <citation type="journal article" date="2013" name="Nature">
        <title>Insights into bilaterian evolution from three spiralian genomes.</title>
        <authorList>
            <person name="Simakov O."/>
            <person name="Marletaz F."/>
            <person name="Cho S.J."/>
            <person name="Edsinger-Gonzales E."/>
            <person name="Havlak P."/>
            <person name="Hellsten U."/>
            <person name="Kuo D.H."/>
            <person name="Larsson T."/>
            <person name="Lv J."/>
            <person name="Arendt D."/>
            <person name="Savage R."/>
            <person name="Osoegawa K."/>
            <person name="de Jong P."/>
            <person name="Grimwood J."/>
            <person name="Chapman J.A."/>
            <person name="Shapiro H."/>
            <person name="Aerts A."/>
            <person name="Otillar R.P."/>
            <person name="Terry A.Y."/>
            <person name="Boore J.L."/>
            <person name="Grigoriev I.V."/>
            <person name="Lindberg D.R."/>
            <person name="Seaver E.C."/>
            <person name="Weisblat D.A."/>
            <person name="Putnam N.H."/>
            <person name="Rokhsar D.S."/>
        </authorList>
    </citation>
    <scope>NUCLEOTIDE SEQUENCE</scope>
    <source>
        <strain evidence="4 6">I ESC-2004</strain>
    </source>
</reference>
<reference evidence="5" key="3">
    <citation type="submission" date="2015-06" db="UniProtKB">
        <authorList>
            <consortium name="EnsemblMetazoa"/>
        </authorList>
    </citation>
    <scope>IDENTIFICATION</scope>
</reference>
<evidence type="ECO:0000256" key="1">
    <source>
        <dbReference type="SAM" id="MobiDB-lite"/>
    </source>
</evidence>
<keyword evidence="6" id="KW-1185">Reference proteome</keyword>
<proteinExistence type="predicted"/>
<keyword evidence="2" id="KW-1133">Transmembrane helix</keyword>
<dbReference type="EMBL" id="AMQN01021578">
    <property type="status" value="NOT_ANNOTATED_CDS"/>
    <property type="molecule type" value="Genomic_DNA"/>
</dbReference>
<feature type="chain" id="PRO_5008788260" evidence="3">
    <location>
        <begin position="20"/>
        <end position="179"/>
    </location>
</feature>
<evidence type="ECO:0000256" key="3">
    <source>
        <dbReference type="SAM" id="SignalP"/>
    </source>
</evidence>
<keyword evidence="2" id="KW-0812">Transmembrane</keyword>
<name>R7UQ84_CAPTE</name>
<dbReference type="HOGENOM" id="CLU_1504850_0_0_1"/>
<gene>
    <name evidence="4" type="ORF">CAPTEDRAFT_185721</name>
</gene>
<feature type="signal peptide" evidence="3">
    <location>
        <begin position="1"/>
        <end position="19"/>
    </location>
</feature>
<dbReference type="AlphaFoldDB" id="R7UQ84"/>
<evidence type="ECO:0000313" key="5">
    <source>
        <dbReference type="EnsemblMetazoa" id="CapteP185721"/>
    </source>
</evidence>
<feature type="transmembrane region" description="Helical" evidence="2">
    <location>
        <begin position="97"/>
        <end position="120"/>
    </location>
</feature>
<accession>R7UQ84</accession>
<organism evidence="4">
    <name type="scientific">Capitella teleta</name>
    <name type="common">Polychaete worm</name>
    <dbReference type="NCBI Taxonomy" id="283909"/>
    <lineage>
        <taxon>Eukaryota</taxon>
        <taxon>Metazoa</taxon>
        <taxon>Spiralia</taxon>
        <taxon>Lophotrochozoa</taxon>
        <taxon>Annelida</taxon>
        <taxon>Polychaeta</taxon>
        <taxon>Sedentaria</taxon>
        <taxon>Scolecida</taxon>
        <taxon>Capitellidae</taxon>
        <taxon>Capitella</taxon>
    </lineage>
</organism>
<protein>
    <submittedName>
        <fullName evidence="4 5">Uncharacterized protein</fullName>
    </submittedName>
</protein>
<evidence type="ECO:0000313" key="6">
    <source>
        <dbReference type="Proteomes" id="UP000014760"/>
    </source>
</evidence>
<feature type="region of interest" description="Disordered" evidence="1">
    <location>
        <begin position="129"/>
        <end position="159"/>
    </location>
</feature>
<feature type="compositionally biased region" description="Basic and acidic residues" evidence="1">
    <location>
        <begin position="129"/>
        <end position="141"/>
    </location>
</feature>
<keyword evidence="2" id="KW-0472">Membrane</keyword>
<dbReference type="EnsemblMetazoa" id="CapteT185721">
    <property type="protein sequence ID" value="CapteP185721"/>
    <property type="gene ID" value="CapteG185721"/>
</dbReference>
<keyword evidence="3" id="KW-0732">Signal</keyword>